<feature type="region of interest" description="Disordered" evidence="7">
    <location>
        <begin position="449"/>
        <end position="470"/>
    </location>
</feature>
<keyword evidence="3 9" id="KW-0489">Methyltransferase</keyword>
<evidence type="ECO:0000256" key="7">
    <source>
        <dbReference type="SAM" id="MobiDB-lite"/>
    </source>
</evidence>
<feature type="compositionally biased region" description="Low complexity" evidence="7">
    <location>
        <begin position="387"/>
        <end position="399"/>
    </location>
</feature>
<dbReference type="SMART" id="SM00981">
    <property type="entry name" value="THUMP"/>
    <property type="match status" value="1"/>
</dbReference>
<evidence type="ECO:0000313" key="10">
    <source>
        <dbReference type="Proteomes" id="UP000316213"/>
    </source>
</evidence>
<dbReference type="InterPro" id="IPR054170">
    <property type="entry name" value="RlmL_1st"/>
</dbReference>
<dbReference type="PROSITE" id="PS01261">
    <property type="entry name" value="UPF0020"/>
    <property type="match status" value="1"/>
</dbReference>
<dbReference type="InterPro" id="IPR000241">
    <property type="entry name" value="RlmKL-like_Mtase"/>
</dbReference>
<evidence type="ECO:0000256" key="6">
    <source>
        <dbReference type="PROSITE-ProRule" id="PRU00529"/>
    </source>
</evidence>
<keyword evidence="2" id="KW-0698">rRNA processing</keyword>
<dbReference type="InterPro" id="IPR029063">
    <property type="entry name" value="SAM-dependent_MTases_sf"/>
</dbReference>
<accession>A0A5C6A8L6</accession>
<dbReference type="GO" id="GO:0008990">
    <property type="term" value="F:rRNA (guanine-N2-)-methyltransferase activity"/>
    <property type="evidence" value="ECO:0007669"/>
    <property type="project" value="InterPro"/>
</dbReference>
<dbReference type="InterPro" id="IPR053943">
    <property type="entry name" value="RlmKL-like_Mtase_CS"/>
</dbReference>
<dbReference type="InterPro" id="IPR004114">
    <property type="entry name" value="THUMP_dom"/>
</dbReference>
<evidence type="ECO:0000256" key="1">
    <source>
        <dbReference type="ARBA" id="ARBA00022490"/>
    </source>
</evidence>
<dbReference type="Gene3D" id="3.30.2130.30">
    <property type="match status" value="1"/>
</dbReference>
<keyword evidence="5" id="KW-0949">S-adenosyl-L-methionine</keyword>
<keyword evidence="4 9" id="KW-0808">Transferase</keyword>
<evidence type="ECO:0000256" key="5">
    <source>
        <dbReference type="ARBA" id="ARBA00022691"/>
    </source>
</evidence>
<dbReference type="PROSITE" id="PS51165">
    <property type="entry name" value="THUMP"/>
    <property type="match status" value="1"/>
</dbReference>
<dbReference type="PANTHER" id="PTHR47313:SF1">
    <property type="entry name" value="RIBOSOMAL RNA LARGE SUBUNIT METHYLTRANSFERASE K_L"/>
    <property type="match status" value="1"/>
</dbReference>
<proteinExistence type="predicted"/>
<dbReference type="PANTHER" id="PTHR47313">
    <property type="entry name" value="RIBOSOMAL RNA LARGE SUBUNIT METHYLTRANSFERASE K/L"/>
    <property type="match status" value="1"/>
</dbReference>
<dbReference type="RefSeq" id="WP_146578753.1">
    <property type="nucleotide sequence ID" value="NZ_SJPM01000006.1"/>
</dbReference>
<evidence type="ECO:0000256" key="4">
    <source>
        <dbReference type="ARBA" id="ARBA00022679"/>
    </source>
</evidence>
<feature type="compositionally biased region" description="Acidic residues" evidence="7">
    <location>
        <begin position="400"/>
        <end position="423"/>
    </location>
</feature>
<keyword evidence="10" id="KW-1185">Reference proteome</keyword>
<dbReference type="Pfam" id="PF10672">
    <property type="entry name" value="Methyltrans_SAM"/>
    <property type="match status" value="1"/>
</dbReference>
<dbReference type="EMBL" id="SJPM01000006">
    <property type="protein sequence ID" value="TWT95737.1"/>
    <property type="molecule type" value="Genomic_DNA"/>
</dbReference>
<organism evidence="9 10">
    <name type="scientific">Neorhodopirellula pilleata</name>
    <dbReference type="NCBI Taxonomy" id="2714738"/>
    <lineage>
        <taxon>Bacteria</taxon>
        <taxon>Pseudomonadati</taxon>
        <taxon>Planctomycetota</taxon>
        <taxon>Planctomycetia</taxon>
        <taxon>Pirellulales</taxon>
        <taxon>Pirellulaceae</taxon>
        <taxon>Neorhodopirellula</taxon>
    </lineage>
</organism>
<evidence type="ECO:0000256" key="3">
    <source>
        <dbReference type="ARBA" id="ARBA00022603"/>
    </source>
</evidence>
<dbReference type="Pfam" id="PF22020">
    <property type="entry name" value="RlmL_1st"/>
    <property type="match status" value="1"/>
</dbReference>
<dbReference type="GO" id="GO:0005737">
    <property type="term" value="C:cytoplasm"/>
    <property type="evidence" value="ECO:0007669"/>
    <property type="project" value="InterPro"/>
</dbReference>
<comment type="caution">
    <text evidence="9">The sequence shown here is derived from an EMBL/GenBank/DDBJ whole genome shotgun (WGS) entry which is preliminary data.</text>
</comment>
<feature type="domain" description="THUMP" evidence="8">
    <location>
        <begin position="51"/>
        <end position="161"/>
    </location>
</feature>
<dbReference type="CDD" id="cd11715">
    <property type="entry name" value="THUMP_AdoMetMT"/>
    <property type="match status" value="1"/>
</dbReference>
<keyword evidence="1" id="KW-0963">Cytoplasm</keyword>
<protein>
    <submittedName>
        <fullName evidence="9">Ribosomal RNA large subunit methyltransferase K</fullName>
        <ecNumber evidence="9">2.1.1.264</ecNumber>
    </submittedName>
</protein>
<sequence>MTQPPTDPTLDLIAICAFGLEAIVKRELAALGIDALIGESGRVHFRGTFDTIAQTNLWLRCADRVSIRVAEFPAADFDALFETTKAIRWDRWIPVDGSFPVTGRSVKSTLTSVPACQRAVKKAIVEALQRDHATNELPETGAEFKVDIAILKDTATLTLDTTGRGLHRRGYRADVTSAPLKETLAAALIQLTYWRRDRPLIDPFCGSGTIPIEAAMIGRNMAPGQHRSFAFETWPGVQREPILKLREEALQGVLEPLPQRLLGTDINPRILKVARDNAERAGVTADVHFEPGDVRDLQSKRRFGCLVTNPPYGMRLGRDWEVEELYAAIPNVLRHLPTWSFYFLTAFENFENAVGRQADRRRKLYNGRIECTYYQFQGPKPVVGSGTIDEATPETPATTTDEDPTTPEIDSPEPEIDSPETDDPQTPAESEPVVRSPWEAAKARSIANAEPSITEKMSGGDFQSPVSQTSTKSQRYVHAVGEAAFGSLPEKAQHQAELFASRLRKRAKHLRRWPTKRGITCFRLYERDIPEIPLVVDRYENHLHLSEFERPHDRDPAQHANWLDLMAQTAGETLDIPKQNVYLKKRIRQRGNTQHQKVDQTEQRIPVQEGGLTFLVNLADYVDTGLFLDHRVTRSMVRAEATGKHFLNLFAYTGSFTVYAAAGGAASTTSVDLSSNYMQWAEENLRANDLQGPQHQFVPMHIGEFIRRHKPGEVYDLVVCDPPTFSNSKRTDEDWNVQTDAVPLLINVLKLVRPGGVIYFSNNFRRFKFDTEALEGTTIREISAQTVPEDYRNRRIHRCWRIVKETQETKETP</sequence>
<dbReference type="PIRSF" id="PIRSF037618">
    <property type="entry name" value="RNA_Mtase_bacteria_prd"/>
    <property type="match status" value="1"/>
</dbReference>
<reference evidence="9 10" key="1">
    <citation type="submission" date="2019-02" db="EMBL/GenBank/DDBJ databases">
        <title>Deep-cultivation of Planctomycetes and their phenomic and genomic characterization uncovers novel biology.</title>
        <authorList>
            <person name="Wiegand S."/>
            <person name="Jogler M."/>
            <person name="Boedeker C."/>
            <person name="Pinto D."/>
            <person name="Vollmers J."/>
            <person name="Rivas-Marin E."/>
            <person name="Kohn T."/>
            <person name="Peeters S.H."/>
            <person name="Heuer A."/>
            <person name="Rast P."/>
            <person name="Oberbeckmann S."/>
            <person name="Bunk B."/>
            <person name="Jeske O."/>
            <person name="Meyerdierks A."/>
            <person name="Storesund J.E."/>
            <person name="Kallscheuer N."/>
            <person name="Luecker S."/>
            <person name="Lage O.M."/>
            <person name="Pohl T."/>
            <person name="Merkel B.J."/>
            <person name="Hornburger P."/>
            <person name="Mueller R.-W."/>
            <person name="Bruemmer F."/>
            <person name="Labrenz M."/>
            <person name="Spormann A.M."/>
            <person name="Op Den Camp H."/>
            <person name="Overmann J."/>
            <person name="Amann R."/>
            <person name="Jetten M.S.M."/>
            <person name="Mascher T."/>
            <person name="Medema M.H."/>
            <person name="Devos D.P."/>
            <person name="Kaster A.-K."/>
            <person name="Ovreas L."/>
            <person name="Rohde M."/>
            <person name="Galperin M.Y."/>
            <person name="Jogler C."/>
        </authorList>
    </citation>
    <scope>NUCLEOTIDE SEQUENCE [LARGE SCALE GENOMIC DNA]</scope>
    <source>
        <strain evidence="9 10">Pla100</strain>
    </source>
</reference>
<dbReference type="Gene3D" id="3.40.50.150">
    <property type="entry name" value="Vaccinia Virus protein VP39"/>
    <property type="match status" value="2"/>
</dbReference>
<dbReference type="InterPro" id="IPR019614">
    <property type="entry name" value="SAM-dep_methyl-trfase"/>
</dbReference>
<dbReference type="Pfam" id="PF01170">
    <property type="entry name" value="UPF0020"/>
    <property type="match status" value="1"/>
</dbReference>
<feature type="region of interest" description="Disordered" evidence="7">
    <location>
        <begin position="382"/>
        <end position="437"/>
    </location>
</feature>
<dbReference type="CDD" id="cd02440">
    <property type="entry name" value="AdoMet_MTases"/>
    <property type="match status" value="1"/>
</dbReference>
<gene>
    <name evidence="9" type="primary">rlmK</name>
    <name evidence="9" type="ORF">Pla100_33790</name>
</gene>
<evidence type="ECO:0000259" key="8">
    <source>
        <dbReference type="PROSITE" id="PS51165"/>
    </source>
</evidence>
<dbReference type="Pfam" id="PF02926">
    <property type="entry name" value="THUMP"/>
    <property type="match status" value="1"/>
</dbReference>
<keyword evidence="6" id="KW-0694">RNA-binding</keyword>
<dbReference type="SUPFAM" id="SSF53335">
    <property type="entry name" value="S-adenosyl-L-methionine-dependent methyltransferases"/>
    <property type="match status" value="2"/>
</dbReference>
<dbReference type="NCBIfam" id="NF008748">
    <property type="entry name" value="PRK11783.1"/>
    <property type="match status" value="1"/>
</dbReference>
<evidence type="ECO:0000256" key="2">
    <source>
        <dbReference type="ARBA" id="ARBA00022552"/>
    </source>
</evidence>
<name>A0A5C6A8L6_9BACT</name>
<dbReference type="EC" id="2.1.1.264" evidence="9"/>
<dbReference type="AlphaFoldDB" id="A0A5C6A8L6"/>
<evidence type="ECO:0000313" key="9">
    <source>
        <dbReference type="EMBL" id="TWT95737.1"/>
    </source>
</evidence>
<dbReference type="Gene3D" id="3.30.750.80">
    <property type="entry name" value="RNA methyltransferase domain (HRMD) like"/>
    <property type="match status" value="1"/>
</dbReference>
<dbReference type="OrthoDB" id="9809404at2"/>
<dbReference type="Proteomes" id="UP000316213">
    <property type="component" value="Unassembled WGS sequence"/>
</dbReference>
<dbReference type="GO" id="GO:0070043">
    <property type="term" value="F:rRNA (guanine-N7-)-methyltransferase activity"/>
    <property type="evidence" value="ECO:0007669"/>
    <property type="project" value="TreeGrafter"/>
</dbReference>
<dbReference type="GO" id="GO:0003723">
    <property type="term" value="F:RNA binding"/>
    <property type="evidence" value="ECO:0007669"/>
    <property type="project" value="UniProtKB-UniRule"/>
</dbReference>
<dbReference type="InterPro" id="IPR017244">
    <property type="entry name" value="23SrRNA_methyltr_KL"/>
</dbReference>